<dbReference type="InterPro" id="IPR052019">
    <property type="entry name" value="F420H2_bilvrd_red/Heme_oxyg"/>
</dbReference>
<dbReference type="AlphaFoldDB" id="A0A1X9SZN5"/>
<organism evidence="2 3">
    <name type="scientific">Campylobacter vicugnae</name>
    <dbReference type="NCBI Taxonomy" id="1660076"/>
    <lineage>
        <taxon>Bacteria</taxon>
        <taxon>Pseudomonadati</taxon>
        <taxon>Campylobacterota</taxon>
        <taxon>Epsilonproteobacteria</taxon>
        <taxon>Campylobacterales</taxon>
        <taxon>Campylobacteraceae</taxon>
        <taxon>Campylobacter</taxon>
    </lineage>
</organism>
<dbReference type="EMBL" id="CP018791">
    <property type="protein sequence ID" value="ARR01636.1"/>
    <property type="molecule type" value="Genomic_DNA"/>
</dbReference>
<dbReference type="PANTHER" id="PTHR35176">
    <property type="entry name" value="HEME OXYGENASE HI_0854-RELATED"/>
    <property type="match status" value="1"/>
</dbReference>
<dbReference type="GO" id="GO:0005829">
    <property type="term" value="C:cytosol"/>
    <property type="evidence" value="ECO:0007669"/>
    <property type="project" value="TreeGrafter"/>
</dbReference>
<dbReference type="PANTHER" id="PTHR35176:SF6">
    <property type="entry name" value="HEME OXYGENASE HI_0854-RELATED"/>
    <property type="match status" value="1"/>
</dbReference>
<protein>
    <submittedName>
        <fullName evidence="2">Heme oxygenase, HugZ family</fullName>
    </submittedName>
</protein>
<dbReference type="STRING" id="1660074.CVIC8964_0199"/>
<dbReference type="SUPFAM" id="SSF50475">
    <property type="entry name" value="FMN-binding split barrel"/>
    <property type="match status" value="1"/>
</dbReference>
<dbReference type="Proteomes" id="UP000194265">
    <property type="component" value="Chromosome"/>
</dbReference>
<evidence type="ECO:0000256" key="1">
    <source>
        <dbReference type="ARBA" id="ARBA00023002"/>
    </source>
</evidence>
<dbReference type="PIRSF" id="PIRSF004633">
    <property type="entry name" value="UCP_PLP_oxd"/>
    <property type="match status" value="1"/>
</dbReference>
<accession>A0A1X9SZN5</accession>
<sequence length="162" mass="18398">MENVAKKIAQFKAKFETIMIASLSSKNQVICSNTPLLQSNLGNFICISKSAEHFDSISTNPNNIEVMFIEDEQNANILARKRLKYRANAVYLPKSSQIFDQVFAEFEAMDEMYSVIKNMADFHIFKLEFSKGRAVFGFGQAYDIDGDIITKAIANHRKKVKI</sequence>
<dbReference type="GO" id="GO:0070967">
    <property type="term" value="F:coenzyme F420 binding"/>
    <property type="evidence" value="ECO:0007669"/>
    <property type="project" value="TreeGrafter"/>
</dbReference>
<dbReference type="OrthoDB" id="92793at2"/>
<proteinExistence type="predicted"/>
<dbReference type="Gene3D" id="2.30.110.10">
    <property type="entry name" value="Electron Transport, Fmn-binding Protein, Chain A"/>
    <property type="match status" value="1"/>
</dbReference>
<dbReference type="InterPro" id="IPR012349">
    <property type="entry name" value="Split_barrel_FMN-bd"/>
</dbReference>
<name>A0A1X9SZN5_9BACT</name>
<gene>
    <name evidence="2" type="ORF">CVIC8964_0199</name>
</gene>
<dbReference type="GO" id="GO:0016627">
    <property type="term" value="F:oxidoreductase activity, acting on the CH-CH group of donors"/>
    <property type="evidence" value="ECO:0007669"/>
    <property type="project" value="TreeGrafter"/>
</dbReference>
<keyword evidence="1" id="KW-0560">Oxidoreductase</keyword>
<dbReference type="InterPro" id="IPR014419">
    <property type="entry name" value="HutZ"/>
</dbReference>
<reference evidence="2 3" key="1">
    <citation type="journal article" date="2017" name="Genome Biol. Evol.">
        <title>Comparative Genomic Analysis Identifies a Campylobacter Clade Deficient in Selenium Metabolism.</title>
        <authorList>
            <person name="Miller W.G."/>
            <person name="Yee E."/>
            <person name="Lopes B.S."/>
            <person name="Chapman M.H."/>
            <person name="Huynh S."/>
            <person name="Bono J.L."/>
            <person name="Parker C.T."/>
            <person name="Strachan N.J.C."/>
            <person name="Forbes K.J."/>
        </authorList>
    </citation>
    <scope>NUCLEOTIDE SEQUENCE [LARGE SCALE GENOMIC DNA]</scope>
    <source>
        <strain evidence="2 3">RM8964</strain>
    </source>
</reference>
<dbReference type="RefSeq" id="WP_086333335.1">
    <property type="nucleotide sequence ID" value="NZ_CP018791.1"/>
</dbReference>
<evidence type="ECO:0000313" key="3">
    <source>
        <dbReference type="Proteomes" id="UP000194265"/>
    </source>
</evidence>
<evidence type="ECO:0000313" key="2">
    <source>
        <dbReference type="EMBL" id="ARR01636.1"/>
    </source>
</evidence>